<sequence>MASLMLCLLASCSSTQDEGRLDSLLAVQESAEATLASTRMAYEEAPTDKRVLYNYAYLLLHEGQEEQALEVIREAQALYAPSLRFSYLEAAAYYSLGRHQSYLATYGDILSWDPANVDVLATLAEYEHFHFHEEAARSYAERALDYASTDSRALSVMALYESYFASLATPLSDRQAPERRMAPSLPSTHFPIDVEALSAELSTR</sequence>
<organism evidence="1 2">
    <name type="scientific">Candidatus Aphodenecus pullistercoris</name>
    <dbReference type="NCBI Taxonomy" id="2840669"/>
    <lineage>
        <taxon>Bacteria</taxon>
        <taxon>Pseudomonadati</taxon>
        <taxon>Spirochaetota</taxon>
        <taxon>Spirochaetia</taxon>
        <taxon>Spirochaetales</taxon>
        <taxon>Candidatus Aphodenecus</taxon>
    </lineage>
</organism>
<evidence type="ECO:0000313" key="2">
    <source>
        <dbReference type="Proteomes" id="UP000823633"/>
    </source>
</evidence>
<protein>
    <recommendedName>
        <fullName evidence="3">Tetratricopeptide repeat protein</fullName>
    </recommendedName>
</protein>
<dbReference type="SUPFAM" id="SSF48452">
    <property type="entry name" value="TPR-like"/>
    <property type="match status" value="1"/>
</dbReference>
<name>A0A9D9E9X0_9SPIR</name>
<evidence type="ECO:0008006" key="3">
    <source>
        <dbReference type="Google" id="ProtNLM"/>
    </source>
</evidence>
<dbReference type="Proteomes" id="UP000823633">
    <property type="component" value="Unassembled WGS sequence"/>
</dbReference>
<gene>
    <name evidence="1" type="ORF">IAC42_04070</name>
</gene>
<reference evidence="1" key="2">
    <citation type="journal article" date="2021" name="PeerJ">
        <title>Extensive microbial diversity within the chicken gut microbiome revealed by metagenomics and culture.</title>
        <authorList>
            <person name="Gilroy R."/>
            <person name="Ravi A."/>
            <person name="Getino M."/>
            <person name="Pursley I."/>
            <person name="Horton D.L."/>
            <person name="Alikhan N.F."/>
            <person name="Baker D."/>
            <person name="Gharbi K."/>
            <person name="Hall N."/>
            <person name="Watson M."/>
            <person name="Adriaenssens E.M."/>
            <person name="Foster-Nyarko E."/>
            <person name="Jarju S."/>
            <person name="Secka A."/>
            <person name="Antonio M."/>
            <person name="Oren A."/>
            <person name="Chaudhuri R.R."/>
            <person name="La Ragione R."/>
            <person name="Hildebrand F."/>
            <person name="Pallen M.J."/>
        </authorList>
    </citation>
    <scope>NUCLEOTIDE SEQUENCE</scope>
    <source>
        <strain evidence="1">11167</strain>
    </source>
</reference>
<dbReference type="Gene3D" id="1.25.40.10">
    <property type="entry name" value="Tetratricopeptide repeat domain"/>
    <property type="match status" value="1"/>
</dbReference>
<dbReference type="InterPro" id="IPR011990">
    <property type="entry name" value="TPR-like_helical_dom_sf"/>
</dbReference>
<accession>A0A9D9E9X0</accession>
<dbReference type="AlphaFoldDB" id="A0A9D9E9X0"/>
<dbReference type="EMBL" id="JADIMU010000026">
    <property type="protein sequence ID" value="MBO8442915.1"/>
    <property type="molecule type" value="Genomic_DNA"/>
</dbReference>
<comment type="caution">
    <text evidence="1">The sequence shown here is derived from an EMBL/GenBank/DDBJ whole genome shotgun (WGS) entry which is preliminary data.</text>
</comment>
<reference evidence="1" key="1">
    <citation type="submission" date="2020-10" db="EMBL/GenBank/DDBJ databases">
        <authorList>
            <person name="Gilroy R."/>
        </authorList>
    </citation>
    <scope>NUCLEOTIDE SEQUENCE</scope>
    <source>
        <strain evidence="1">11167</strain>
    </source>
</reference>
<proteinExistence type="predicted"/>
<evidence type="ECO:0000313" key="1">
    <source>
        <dbReference type="EMBL" id="MBO8442915.1"/>
    </source>
</evidence>